<protein>
    <submittedName>
        <fullName evidence="1">Uncharacterized protein</fullName>
    </submittedName>
</protein>
<reference evidence="2" key="2">
    <citation type="submission" date="2015-01" db="EMBL/GenBank/DDBJ databases">
        <title>Evolutionary Origins and Diversification of the Mycorrhizal Mutualists.</title>
        <authorList>
            <consortium name="DOE Joint Genome Institute"/>
            <consortium name="Mycorrhizal Genomics Consortium"/>
            <person name="Kohler A."/>
            <person name="Kuo A."/>
            <person name="Nagy L.G."/>
            <person name="Floudas D."/>
            <person name="Copeland A."/>
            <person name="Barry K.W."/>
            <person name="Cichocki N."/>
            <person name="Veneault-Fourrey C."/>
            <person name="LaButti K."/>
            <person name="Lindquist E.A."/>
            <person name="Lipzen A."/>
            <person name="Lundell T."/>
            <person name="Morin E."/>
            <person name="Murat C."/>
            <person name="Riley R."/>
            <person name="Ohm R."/>
            <person name="Sun H."/>
            <person name="Tunlid A."/>
            <person name="Henrissat B."/>
            <person name="Grigoriev I.V."/>
            <person name="Hibbett D.S."/>
            <person name="Martin F."/>
        </authorList>
    </citation>
    <scope>NUCLEOTIDE SEQUENCE [LARGE SCALE GENOMIC DNA]</scope>
    <source>
        <strain evidence="2">MUT 4182</strain>
    </source>
</reference>
<evidence type="ECO:0000313" key="1">
    <source>
        <dbReference type="EMBL" id="KIO24592.1"/>
    </source>
</evidence>
<accession>A0A0C3LT76</accession>
<name>A0A0C3LT76_9AGAM</name>
<gene>
    <name evidence="1" type="ORF">M407DRAFT_26017</name>
</gene>
<proteinExistence type="predicted"/>
<dbReference type="EMBL" id="KN823058">
    <property type="protein sequence ID" value="KIO24592.1"/>
    <property type="molecule type" value="Genomic_DNA"/>
</dbReference>
<dbReference type="Proteomes" id="UP000054248">
    <property type="component" value="Unassembled WGS sequence"/>
</dbReference>
<evidence type="ECO:0000313" key="2">
    <source>
        <dbReference type="Proteomes" id="UP000054248"/>
    </source>
</evidence>
<keyword evidence="2" id="KW-1185">Reference proteome</keyword>
<organism evidence="1 2">
    <name type="scientific">Tulasnella calospora MUT 4182</name>
    <dbReference type="NCBI Taxonomy" id="1051891"/>
    <lineage>
        <taxon>Eukaryota</taxon>
        <taxon>Fungi</taxon>
        <taxon>Dikarya</taxon>
        <taxon>Basidiomycota</taxon>
        <taxon>Agaricomycotina</taxon>
        <taxon>Agaricomycetes</taxon>
        <taxon>Cantharellales</taxon>
        <taxon>Tulasnellaceae</taxon>
        <taxon>Tulasnella</taxon>
    </lineage>
</organism>
<dbReference type="AlphaFoldDB" id="A0A0C3LT76"/>
<reference evidence="1 2" key="1">
    <citation type="submission" date="2014-04" db="EMBL/GenBank/DDBJ databases">
        <authorList>
            <consortium name="DOE Joint Genome Institute"/>
            <person name="Kuo A."/>
            <person name="Girlanda M."/>
            <person name="Perotto S."/>
            <person name="Kohler A."/>
            <person name="Nagy L.G."/>
            <person name="Floudas D."/>
            <person name="Copeland A."/>
            <person name="Barry K.W."/>
            <person name="Cichocki N."/>
            <person name="Veneault-Fourrey C."/>
            <person name="LaButti K."/>
            <person name="Lindquist E.A."/>
            <person name="Lipzen A."/>
            <person name="Lundell T."/>
            <person name="Morin E."/>
            <person name="Murat C."/>
            <person name="Sun H."/>
            <person name="Tunlid A."/>
            <person name="Henrissat B."/>
            <person name="Grigoriev I.V."/>
            <person name="Hibbett D.S."/>
            <person name="Martin F."/>
            <person name="Nordberg H.P."/>
            <person name="Cantor M.N."/>
            <person name="Hua S.X."/>
        </authorList>
    </citation>
    <scope>NUCLEOTIDE SEQUENCE [LARGE SCALE GENOMIC DNA]</scope>
    <source>
        <strain evidence="1 2">MUT 4182</strain>
    </source>
</reference>
<dbReference type="HOGENOM" id="CLU_2943524_0_0_1"/>
<sequence>MAILAGSIISTVRQGADFIGFGETLDHHETYLLQDSNSVKFALPSVNLTMPQLDRGTFNN</sequence>